<evidence type="ECO:0000259" key="3">
    <source>
        <dbReference type="Pfam" id="PF14856"/>
    </source>
</evidence>
<dbReference type="AlphaFoldDB" id="A0A2S6C075"/>
<keyword evidence="5" id="KW-1185">Reference proteome</keyword>
<feature type="chain" id="PRO_5015721324" description="Ecp2 effector protein-like domain-containing protein" evidence="2">
    <location>
        <begin position="23"/>
        <end position="181"/>
    </location>
</feature>
<accession>A0A2S6C075</accession>
<feature type="signal peptide" evidence="2">
    <location>
        <begin position="1"/>
        <end position="22"/>
    </location>
</feature>
<evidence type="ECO:0000256" key="2">
    <source>
        <dbReference type="SAM" id="SignalP"/>
    </source>
</evidence>
<name>A0A2S6C075_9PEZI</name>
<evidence type="ECO:0000256" key="1">
    <source>
        <dbReference type="SAM" id="MobiDB-lite"/>
    </source>
</evidence>
<evidence type="ECO:0000313" key="4">
    <source>
        <dbReference type="EMBL" id="PPJ53106.1"/>
    </source>
</evidence>
<gene>
    <name evidence="4" type="ORF">CBER1_11671</name>
</gene>
<feature type="domain" description="Ecp2 effector protein-like" evidence="3">
    <location>
        <begin position="41"/>
        <end position="125"/>
    </location>
</feature>
<dbReference type="Pfam" id="PF14856">
    <property type="entry name" value="Hce2"/>
    <property type="match status" value="1"/>
</dbReference>
<comment type="caution">
    <text evidence="4">The sequence shown here is derived from an EMBL/GenBank/DDBJ whole genome shotgun (WGS) entry which is preliminary data.</text>
</comment>
<reference evidence="5" key="1">
    <citation type="journal article" date="2017" name="bioRxiv">
        <title>Conservation of a gene cluster reveals novel cercosporin biosynthetic mechanisms and extends production to the genus Colletotrichum.</title>
        <authorList>
            <person name="de Jonge R."/>
            <person name="Ebert M.K."/>
            <person name="Huitt-Roehl C.R."/>
            <person name="Pal P."/>
            <person name="Suttle J.C."/>
            <person name="Spanner R.E."/>
            <person name="Neubauer J.D."/>
            <person name="Jurick W.M.II."/>
            <person name="Stott K.A."/>
            <person name="Secor G.A."/>
            <person name="Thomma B.P.H.J."/>
            <person name="Van de Peer Y."/>
            <person name="Townsend C.A."/>
            <person name="Bolton M.D."/>
        </authorList>
    </citation>
    <scope>NUCLEOTIDE SEQUENCE [LARGE SCALE GENOMIC DNA]</scope>
    <source>
        <strain evidence="5">CBS538.71</strain>
    </source>
</reference>
<dbReference type="InterPro" id="IPR029226">
    <property type="entry name" value="Ecp2-like"/>
</dbReference>
<protein>
    <recommendedName>
        <fullName evidence="3">Ecp2 effector protein-like domain-containing protein</fullName>
    </recommendedName>
</protein>
<feature type="region of interest" description="Disordered" evidence="1">
    <location>
        <begin position="161"/>
        <end position="181"/>
    </location>
</feature>
<proteinExistence type="predicted"/>
<evidence type="ECO:0000313" key="5">
    <source>
        <dbReference type="Proteomes" id="UP000237631"/>
    </source>
</evidence>
<keyword evidence="2" id="KW-0732">Signal</keyword>
<dbReference type="OrthoDB" id="3637586at2759"/>
<sequence length="181" mass="19115">MQFSTALTALAGLLAYSSIAAASPLAEPQNAGSGNSPSNRCNTRAVTGNQVVQGTAPTWNDCYTLADKFQNEEFFRKSIKVERNYKQTYGTCGFSITAKAGNFQLGKSNVPHYMKRRTHAHAISDDVADLIRTTAGDLGPKSGAYQTGLVPCDTPGTAGGDRGRLTGWTIGNLNAPGPKQG</sequence>
<dbReference type="Proteomes" id="UP000237631">
    <property type="component" value="Unassembled WGS sequence"/>
</dbReference>
<dbReference type="EMBL" id="PNEN01001602">
    <property type="protein sequence ID" value="PPJ53106.1"/>
    <property type="molecule type" value="Genomic_DNA"/>
</dbReference>
<organism evidence="4 5">
    <name type="scientific">Cercospora berteroae</name>
    <dbReference type="NCBI Taxonomy" id="357750"/>
    <lineage>
        <taxon>Eukaryota</taxon>
        <taxon>Fungi</taxon>
        <taxon>Dikarya</taxon>
        <taxon>Ascomycota</taxon>
        <taxon>Pezizomycotina</taxon>
        <taxon>Dothideomycetes</taxon>
        <taxon>Dothideomycetidae</taxon>
        <taxon>Mycosphaerellales</taxon>
        <taxon>Mycosphaerellaceae</taxon>
        <taxon>Cercospora</taxon>
    </lineage>
</organism>